<dbReference type="Proteomes" id="UP000396835">
    <property type="component" value="Unassembled WGS sequence"/>
</dbReference>
<dbReference type="AlphaFoldDB" id="A0A449I4V3"/>
<accession>A0A449I4V3</accession>
<proteinExistence type="predicted"/>
<dbReference type="EMBL" id="CAACYH010000004">
    <property type="protein sequence ID" value="VFB14387.1"/>
    <property type="molecule type" value="Genomic_DNA"/>
</dbReference>
<evidence type="ECO:0000313" key="1">
    <source>
        <dbReference type="EMBL" id="VFB14387.1"/>
    </source>
</evidence>
<dbReference type="RefSeq" id="WP_131752390.1">
    <property type="nucleotide sequence ID" value="NZ_CAACYH010000004.1"/>
</dbReference>
<sequence>MANKTGTRKVYSRVTPETYRRLEYIRSKYGFKSVYEIIQSLVHCFLRAADKDNDQQVEPLPYEVERMFDELSEGEKHVEFERTYKRKASAKSVNNE</sequence>
<dbReference type="OrthoDB" id="1032627at2"/>
<name>A0A449I4V3_9BACE</name>
<gene>
    <name evidence="1" type="ORF">NCTC7812_01939</name>
</gene>
<evidence type="ECO:0000313" key="2">
    <source>
        <dbReference type="Proteomes" id="UP000396835"/>
    </source>
</evidence>
<reference evidence="1 2" key="1">
    <citation type="submission" date="2019-02" db="EMBL/GenBank/DDBJ databases">
        <authorList>
            <consortium name="Pathogen Informatics"/>
        </authorList>
    </citation>
    <scope>NUCLEOTIDE SEQUENCE [LARGE SCALE GENOMIC DNA]</scope>
    <source>
        <strain evidence="1 2">3012STDY7078512</strain>
    </source>
</reference>
<organism evidence="1 2">
    <name type="scientific">Prevotella heparinolytica</name>
    <dbReference type="NCBI Taxonomy" id="28113"/>
    <lineage>
        <taxon>Bacteria</taxon>
        <taxon>Pseudomonadati</taxon>
        <taxon>Bacteroidota</taxon>
        <taxon>Bacteroidia</taxon>
        <taxon>Bacteroidales</taxon>
        <taxon>Bacteroidaceae</taxon>
        <taxon>Bacteroides</taxon>
    </lineage>
</organism>
<protein>
    <submittedName>
        <fullName evidence="1">Uncharacterized protein</fullName>
    </submittedName>
</protein>